<dbReference type="GeneTree" id="ENSGT01150000286924"/>
<accession>A0A8C6Y7F8</accession>
<dbReference type="InterPro" id="IPR003598">
    <property type="entry name" value="Ig_sub2"/>
</dbReference>
<dbReference type="Pfam" id="PF13927">
    <property type="entry name" value="Ig_3"/>
    <property type="match status" value="2"/>
</dbReference>
<organism evidence="15 16">
    <name type="scientific">Naja naja</name>
    <name type="common">Indian cobra</name>
    <dbReference type="NCBI Taxonomy" id="35670"/>
    <lineage>
        <taxon>Eukaryota</taxon>
        <taxon>Metazoa</taxon>
        <taxon>Chordata</taxon>
        <taxon>Craniata</taxon>
        <taxon>Vertebrata</taxon>
        <taxon>Euteleostomi</taxon>
        <taxon>Lepidosauria</taxon>
        <taxon>Squamata</taxon>
        <taxon>Bifurcata</taxon>
        <taxon>Unidentata</taxon>
        <taxon>Episquamata</taxon>
        <taxon>Toxicofera</taxon>
        <taxon>Serpentes</taxon>
        <taxon>Colubroidea</taxon>
        <taxon>Elapidae</taxon>
        <taxon>Elapinae</taxon>
        <taxon>Naja</taxon>
    </lineage>
</organism>
<feature type="region of interest" description="Disordered" evidence="12">
    <location>
        <begin position="906"/>
        <end position="936"/>
    </location>
</feature>
<name>A0A8C6Y7F8_NAJNA</name>
<evidence type="ECO:0000256" key="13">
    <source>
        <dbReference type="SAM" id="Phobius"/>
    </source>
</evidence>
<feature type="domain" description="Ig-like" evidence="14">
    <location>
        <begin position="306"/>
        <end position="391"/>
    </location>
</feature>
<dbReference type="InterPro" id="IPR013783">
    <property type="entry name" value="Ig-like_fold"/>
</dbReference>
<evidence type="ECO:0000313" key="15">
    <source>
        <dbReference type="Ensembl" id="ENSNNAP00000025679.1"/>
    </source>
</evidence>
<evidence type="ECO:0000256" key="5">
    <source>
        <dbReference type="ARBA" id="ARBA00022889"/>
    </source>
</evidence>
<dbReference type="InterPro" id="IPR007110">
    <property type="entry name" value="Ig-like_dom"/>
</dbReference>
<keyword evidence="7" id="KW-0393">Immunoglobulin domain</keyword>
<dbReference type="InterPro" id="IPR003599">
    <property type="entry name" value="Ig_sub"/>
</dbReference>
<evidence type="ECO:0000256" key="3">
    <source>
        <dbReference type="ARBA" id="ARBA00022729"/>
    </source>
</evidence>
<dbReference type="SMART" id="SM00408">
    <property type="entry name" value="IGc2"/>
    <property type="match status" value="5"/>
</dbReference>
<dbReference type="SMART" id="SM00409">
    <property type="entry name" value="IG"/>
    <property type="match status" value="6"/>
</dbReference>
<dbReference type="Pfam" id="PF13895">
    <property type="entry name" value="Ig_2"/>
    <property type="match status" value="2"/>
</dbReference>
<evidence type="ECO:0000256" key="6">
    <source>
        <dbReference type="ARBA" id="ARBA00023180"/>
    </source>
</evidence>
<dbReference type="GO" id="GO:0030888">
    <property type="term" value="P:regulation of B cell proliferation"/>
    <property type="evidence" value="ECO:0007669"/>
    <property type="project" value="TreeGrafter"/>
</dbReference>
<keyword evidence="13" id="KW-1133">Transmembrane helix</keyword>
<dbReference type="InterPro" id="IPR056386">
    <property type="entry name" value="Ig_CD22"/>
</dbReference>
<keyword evidence="6" id="KW-0325">Glycoprotein</keyword>
<feature type="domain" description="Ig-like" evidence="14">
    <location>
        <begin position="569"/>
        <end position="656"/>
    </location>
</feature>
<keyword evidence="5" id="KW-0130">Cell adhesion</keyword>
<dbReference type="GO" id="GO:0019903">
    <property type="term" value="F:protein phosphatase binding"/>
    <property type="evidence" value="ECO:0007669"/>
    <property type="project" value="TreeGrafter"/>
</dbReference>
<dbReference type="CDD" id="cd00096">
    <property type="entry name" value="Ig"/>
    <property type="match status" value="1"/>
</dbReference>
<feature type="domain" description="Ig-like" evidence="14">
    <location>
        <begin position="659"/>
        <end position="743"/>
    </location>
</feature>
<dbReference type="Pfam" id="PF24518">
    <property type="entry name" value="Ig_CD22"/>
    <property type="match status" value="1"/>
</dbReference>
<comment type="subunit">
    <text evidence="11">Predominantly monomer of isoform CD22-beta. Also found as heterodimer of isoform CD22-beta and a shorter isoform. Interacts with PTPN6/SHP-1, LYN, SYK, PIK3R1/PIK3R2 and PLCG1 upon phosphorylation. Interacts with GRB2, INPP5D and SHC1 upon phosphorylation. May form a complex with INPP5D/SHIP, GRB2 and SHC1.</text>
</comment>
<dbReference type="InterPro" id="IPR036179">
    <property type="entry name" value="Ig-like_dom_sf"/>
</dbReference>
<dbReference type="GO" id="GO:0033691">
    <property type="term" value="F:sialic acid binding"/>
    <property type="evidence" value="ECO:0007669"/>
    <property type="project" value="TreeGrafter"/>
</dbReference>
<dbReference type="SUPFAM" id="SSF48726">
    <property type="entry name" value="Immunoglobulin"/>
    <property type="match status" value="6"/>
</dbReference>
<evidence type="ECO:0000256" key="4">
    <source>
        <dbReference type="ARBA" id="ARBA00022737"/>
    </source>
</evidence>
<evidence type="ECO:0000256" key="10">
    <source>
        <dbReference type="ARBA" id="ARBA00045430"/>
    </source>
</evidence>
<keyword evidence="16" id="KW-1185">Reference proteome</keyword>
<feature type="transmembrane region" description="Helical" evidence="13">
    <location>
        <begin position="753"/>
        <end position="774"/>
    </location>
</feature>
<reference evidence="15" key="1">
    <citation type="submission" date="2025-08" db="UniProtKB">
        <authorList>
            <consortium name="Ensembl"/>
        </authorList>
    </citation>
    <scope>IDENTIFICATION</scope>
</reference>
<keyword evidence="13" id="KW-0472">Membrane</keyword>
<feature type="domain" description="Ig-like" evidence="14">
    <location>
        <begin position="396"/>
        <end position="476"/>
    </location>
</feature>
<dbReference type="GO" id="GO:0009897">
    <property type="term" value="C:external side of plasma membrane"/>
    <property type="evidence" value="ECO:0007669"/>
    <property type="project" value="TreeGrafter"/>
</dbReference>
<dbReference type="GO" id="GO:0042609">
    <property type="term" value="F:CD4 receptor binding"/>
    <property type="evidence" value="ECO:0007669"/>
    <property type="project" value="TreeGrafter"/>
</dbReference>
<dbReference type="PANTHER" id="PTHR46958">
    <property type="entry name" value="B-CELL RECEPTOR CD22"/>
    <property type="match status" value="1"/>
</dbReference>
<proteinExistence type="predicted"/>
<keyword evidence="13" id="KW-0812">Transmembrane</keyword>
<dbReference type="GO" id="GO:0042113">
    <property type="term" value="P:B cell activation"/>
    <property type="evidence" value="ECO:0007669"/>
    <property type="project" value="TreeGrafter"/>
</dbReference>
<dbReference type="GO" id="GO:0050859">
    <property type="term" value="P:negative regulation of B cell receptor signaling pathway"/>
    <property type="evidence" value="ECO:0007669"/>
    <property type="project" value="TreeGrafter"/>
</dbReference>
<evidence type="ECO:0000256" key="11">
    <source>
        <dbReference type="ARBA" id="ARBA00046458"/>
    </source>
</evidence>
<dbReference type="GO" id="GO:0055037">
    <property type="term" value="C:recycling endosome"/>
    <property type="evidence" value="ECO:0007669"/>
    <property type="project" value="TreeGrafter"/>
</dbReference>
<evidence type="ECO:0000256" key="2">
    <source>
        <dbReference type="ARBA" id="ARBA00022475"/>
    </source>
</evidence>
<evidence type="ECO:0000313" key="16">
    <source>
        <dbReference type="Proteomes" id="UP000694559"/>
    </source>
</evidence>
<dbReference type="Proteomes" id="UP000694559">
    <property type="component" value="Unplaced"/>
</dbReference>
<comment type="subcellular location">
    <subcellularLocation>
        <location evidence="1">Cell membrane</location>
        <topology evidence="1">Single-pass type I membrane protein</topology>
    </subcellularLocation>
</comment>
<evidence type="ECO:0000256" key="7">
    <source>
        <dbReference type="ARBA" id="ARBA00023319"/>
    </source>
</evidence>
<dbReference type="PROSITE" id="PS50835">
    <property type="entry name" value="IG_LIKE"/>
    <property type="match status" value="4"/>
</dbReference>
<dbReference type="AlphaFoldDB" id="A0A8C6Y7F8"/>
<dbReference type="Ensembl" id="ENSNNAT00000026918.1">
    <property type="protein sequence ID" value="ENSNNAP00000025679.1"/>
    <property type="gene ID" value="ENSNNAG00000016749.1"/>
</dbReference>
<dbReference type="PANTHER" id="PTHR46958:SF1">
    <property type="entry name" value="B-CELL RECEPTOR CD22"/>
    <property type="match status" value="1"/>
</dbReference>
<evidence type="ECO:0000256" key="12">
    <source>
        <dbReference type="SAM" id="MobiDB-lite"/>
    </source>
</evidence>
<dbReference type="Gene3D" id="2.60.40.10">
    <property type="entry name" value="Immunoglobulins"/>
    <property type="match status" value="6"/>
</dbReference>
<evidence type="ECO:0000256" key="1">
    <source>
        <dbReference type="ARBA" id="ARBA00004251"/>
    </source>
</evidence>
<reference evidence="15" key="2">
    <citation type="submission" date="2025-09" db="UniProtKB">
        <authorList>
            <consortium name="Ensembl"/>
        </authorList>
    </citation>
    <scope>IDENTIFICATION</scope>
</reference>
<evidence type="ECO:0000259" key="14">
    <source>
        <dbReference type="PROSITE" id="PS50835"/>
    </source>
</evidence>
<evidence type="ECO:0000256" key="8">
    <source>
        <dbReference type="ARBA" id="ARBA00040106"/>
    </source>
</evidence>
<keyword evidence="2" id="KW-1003">Cell membrane</keyword>
<comment type="function">
    <text evidence="10">Most highly expressed siglec (sialic acid-binding immunoglobulin-like lectin) on B-cells that plays a role in various aspects of B-cell biology including differentiation, antigen presentation, and trafficking to bone marrow. Binds to alpha 2,6-linked sialic acid residues of surface molecules such as CD22 itself, CD45 and IgM in a cis configuration. Can also bind to ligands on other cells as an adhesion molecule in a trans configuration. Acts as an inhibitory coreceptor on the surface of B-cells and inhibits B-cell receptor induced signaling, characterized by inhibition of the calcium mobilization and cellular activation. Mechanistically, the immunoreceptor tyrosine-based inhibitory motif domain is phosphorylated by the Src kinase LYN, which in turn leads to the recruitment of the protein tyrosine phosphatase 1/PTPN6, leading to the negative regulation of BCR signaling. If this negative signaling from is of sufficient strength, apoptosis of the B-cell can be induced.</text>
</comment>
<keyword evidence="4" id="KW-0677">Repeat</keyword>
<sequence length="936" mass="106124">MHSDLVSLEGGKKEVTVTDVLSLETQVFWLSQRKDYNEELVLRKQLTFQNLNLTRLKLTMRCFLWMLFLPGYCCKGSLDKPLSVTPKTLSAWEGSCVFISCNIKEEFHDRRINQWSFVWYFQPSFDKSLNDYSGTLLYSSNQTATEVSSEFSNRVQFVGDLGSKNCSLKISQLHLSDNGSYGIRLYWIPGELKTSDKWFEILEVIVHKTPSELIKTVSPEMIEGNNYTVACSIPYYCYDELIKLSIQGLEDHHVSPPKMTTEIQTVQTTFMATWKDHGKQLTCLLKTHDGREMKKSFANLTVKYVPKGVKVNAEPGGTVREGNKLTLECIVNSSNPPVFSYWWYKNGESWNTKQWGSRRDFYSLKGTDSGSYRCEVNNGIGRVDSDNLTINVQYPPKVNIIKSQSLIQEKDSVVLTCSATGNPPIDGYKWYKSSTPGFIVDRQELRIGAIQPNDSDTYHCVAHNKIGSSNASVTLNVHYCPKDVQLFLLNHLPIKEGDKVILNCSVGSSYPSNNNYKFFGASGDLLRSWGSTLIVFAIPAPITSYKCEACNSVGCTFSPTITLDVLCGPKDVKLNRKPSGLVLEGNPVHLICSVRMANPNQLSYTWYKNGQLLPLNSAENVLFIQNASSMDSGIYHCISKNSITKAESPTIRLEVNYGPRNVHLTLDKKAVTEGMDLYLRCDNDAYPPVATYKWYWKGEEIFMENSKILILRKIKVEHSGEYFCRAFNTISNKESQFITISVSFNRATVMKHILIGLGVVLAFIIFLGLLLYGLKKWKKTIRSNIDSTQRPARGSFFVRKAKREVLPNNNSRLDEHRRDCPLDWQHEEQDGTISYARLQFPHSGLNDRTIYSSVTQPNMGLDSSENSVIYSVVKKPAFHPKNDTKRDYENVVKKEEEEELHYSSLVNLAPRSHPTKADLETDSESEDSIQYAALKH</sequence>
<keyword evidence="3" id="KW-0732">Signal</keyword>
<dbReference type="GO" id="GO:0005769">
    <property type="term" value="C:early endosome"/>
    <property type="evidence" value="ECO:0007669"/>
    <property type="project" value="TreeGrafter"/>
</dbReference>
<evidence type="ECO:0000256" key="9">
    <source>
        <dbReference type="ARBA" id="ARBA00041781"/>
    </source>
</evidence>
<dbReference type="GO" id="GO:0070062">
    <property type="term" value="C:extracellular exosome"/>
    <property type="evidence" value="ECO:0007669"/>
    <property type="project" value="TreeGrafter"/>
</dbReference>
<protein>
    <recommendedName>
        <fullName evidence="8">B-cell receptor CD22</fullName>
    </recommendedName>
    <alternativeName>
        <fullName evidence="9">Sialic acid-binding Ig-like lectin 2</fullName>
    </alternativeName>
</protein>
<dbReference type="GO" id="GO:0007155">
    <property type="term" value="P:cell adhesion"/>
    <property type="evidence" value="ECO:0007669"/>
    <property type="project" value="UniProtKB-KW"/>
</dbReference>
<dbReference type="OrthoDB" id="6250964at2759"/>